<evidence type="ECO:0000313" key="3">
    <source>
        <dbReference type="EMBL" id="TWU73637.1"/>
    </source>
</evidence>
<dbReference type="PANTHER" id="PTHR20932">
    <property type="entry name" value="LYSM AND PUTATIVE PEPTIDOGLYCAN-BINDING DOMAIN-CONTAINING PROTEIN"/>
    <property type="match status" value="1"/>
</dbReference>
<dbReference type="Proteomes" id="UP000317257">
    <property type="component" value="Unassembled WGS sequence"/>
</dbReference>
<gene>
    <name evidence="3" type="ORF">ED733_003132</name>
</gene>
<accession>A0A5C6G992</accession>
<dbReference type="Gene3D" id="3.10.350.10">
    <property type="entry name" value="LysM domain"/>
    <property type="match status" value="1"/>
</dbReference>
<feature type="domain" description="LysM" evidence="2">
    <location>
        <begin position="42"/>
        <end position="79"/>
    </location>
</feature>
<dbReference type="CDD" id="cd00118">
    <property type="entry name" value="LysM"/>
    <property type="match status" value="1"/>
</dbReference>
<organism evidence="3 4">
    <name type="scientific">Metarhizium rileyi (strain RCEF 4871)</name>
    <name type="common">Nomuraea rileyi</name>
    <dbReference type="NCBI Taxonomy" id="1649241"/>
    <lineage>
        <taxon>Eukaryota</taxon>
        <taxon>Fungi</taxon>
        <taxon>Dikarya</taxon>
        <taxon>Ascomycota</taxon>
        <taxon>Pezizomycotina</taxon>
        <taxon>Sordariomycetes</taxon>
        <taxon>Hypocreomycetidae</taxon>
        <taxon>Hypocreales</taxon>
        <taxon>Clavicipitaceae</taxon>
        <taxon>Metarhizium</taxon>
    </lineage>
</organism>
<comment type="caution">
    <text evidence="3">The sequence shown here is derived from an EMBL/GenBank/DDBJ whole genome shotgun (WGS) entry which is preliminary data.</text>
</comment>
<dbReference type="EMBL" id="SBHS01000016">
    <property type="protein sequence ID" value="TWU73637.1"/>
    <property type="molecule type" value="Genomic_DNA"/>
</dbReference>
<dbReference type="Pfam" id="PF14555">
    <property type="entry name" value="UBA_4"/>
    <property type="match status" value="1"/>
</dbReference>
<dbReference type="Pfam" id="PF01476">
    <property type="entry name" value="LysM"/>
    <property type="match status" value="1"/>
</dbReference>
<dbReference type="InterPro" id="IPR036779">
    <property type="entry name" value="LysM_dom_sf"/>
</dbReference>
<dbReference type="InterPro" id="IPR045030">
    <property type="entry name" value="LYSM1-4"/>
</dbReference>
<evidence type="ECO:0000256" key="1">
    <source>
        <dbReference type="ARBA" id="ARBA00044955"/>
    </source>
</evidence>
<dbReference type="InterPro" id="IPR018392">
    <property type="entry name" value="LysM"/>
</dbReference>
<protein>
    <recommendedName>
        <fullName evidence="2">LysM domain-containing protein</fullName>
    </recommendedName>
</protein>
<reference evidence="4" key="1">
    <citation type="submission" date="2018-12" db="EMBL/GenBank/DDBJ databases">
        <title>The complete genome of Metarhizium rileyi, a key fungal pathogen of Lepidoptera.</title>
        <authorList>
            <person name="Binneck E."/>
            <person name="Lastra C.C.L."/>
            <person name="Sosa-Gomez D.R."/>
        </authorList>
    </citation>
    <scope>NUCLEOTIDE SEQUENCE [LARGE SCALE GENOMIC DNA]</scope>
    <source>
        <strain evidence="4">Cep018-CH2</strain>
    </source>
</reference>
<sequence length="170" mass="19327">MHAGPPPYTLLDLGQHDLRNVDHDDEKTTVDGTLHFLNHDHDNITSLSFRYGVPAAALRRANNITSDHLLQGRKTILIPGEYYKGGLSLSPTPIDGEDEELRKSKIRRFMTSCKVFDYNVAQLYLEQSGYDLSASVQAYYSDENWERGQLRNKAKQAAARTRGQGLFWRT</sequence>
<dbReference type="AlphaFoldDB" id="A0A5C6G992"/>
<proteinExistence type="inferred from homology"/>
<dbReference type="PANTHER" id="PTHR20932:SF31">
    <property type="entry name" value="RING-TYPE DOMAIN-CONTAINING PROTEIN"/>
    <property type="match status" value="1"/>
</dbReference>
<evidence type="ECO:0000259" key="2">
    <source>
        <dbReference type="Pfam" id="PF01476"/>
    </source>
</evidence>
<name>A0A5C6G992_METRR</name>
<comment type="similarity">
    <text evidence="1">Belongs to the secreted LysM effector family.</text>
</comment>
<evidence type="ECO:0000313" key="4">
    <source>
        <dbReference type="Proteomes" id="UP000317257"/>
    </source>
</evidence>